<evidence type="ECO:0000259" key="8">
    <source>
        <dbReference type="Pfam" id="PF03460"/>
    </source>
</evidence>
<feature type="domain" description="Nitrite/Sulfite reductase ferredoxin-like" evidence="8">
    <location>
        <begin position="280"/>
        <end position="339"/>
    </location>
</feature>
<feature type="domain" description="Nitrite/Sulfite reductase ferredoxin-like" evidence="8">
    <location>
        <begin position="40"/>
        <end position="86"/>
    </location>
</feature>
<keyword evidence="5" id="KW-0408">Iron</keyword>
<evidence type="ECO:0000313" key="10">
    <source>
        <dbReference type="Proteomes" id="UP001500909"/>
    </source>
</evidence>
<keyword evidence="4" id="KW-0560">Oxidoreductase</keyword>
<evidence type="ECO:0000256" key="2">
    <source>
        <dbReference type="ARBA" id="ARBA00022617"/>
    </source>
</evidence>
<protein>
    <submittedName>
        <fullName evidence="9">Nitrite/sulfite reductase</fullName>
    </submittedName>
</protein>
<dbReference type="PANTHER" id="PTHR32439:SF9">
    <property type="entry name" value="BLR3264 PROTEIN"/>
    <property type="match status" value="1"/>
</dbReference>
<dbReference type="Gene3D" id="3.30.413.10">
    <property type="entry name" value="Sulfite Reductase Hemoprotein, domain 1"/>
    <property type="match status" value="1"/>
</dbReference>
<evidence type="ECO:0000256" key="7">
    <source>
        <dbReference type="SAM" id="MobiDB-lite"/>
    </source>
</evidence>
<dbReference type="NCBIfam" id="TIGR02435">
    <property type="entry name" value="CobG"/>
    <property type="match status" value="1"/>
</dbReference>
<dbReference type="Pfam" id="PF03460">
    <property type="entry name" value="NIR_SIR_ferr"/>
    <property type="match status" value="2"/>
</dbReference>
<keyword evidence="1" id="KW-0004">4Fe-4S</keyword>
<feature type="region of interest" description="Disordered" evidence="7">
    <location>
        <begin position="450"/>
        <end position="479"/>
    </location>
</feature>
<keyword evidence="10" id="KW-1185">Reference proteome</keyword>
<dbReference type="InterPro" id="IPR051329">
    <property type="entry name" value="NIR_SIR_4Fe-4S"/>
</dbReference>
<evidence type="ECO:0000256" key="4">
    <source>
        <dbReference type="ARBA" id="ARBA00023002"/>
    </source>
</evidence>
<dbReference type="Proteomes" id="UP001500909">
    <property type="component" value="Unassembled WGS sequence"/>
</dbReference>
<dbReference type="InterPro" id="IPR012798">
    <property type="entry name" value="Cbl_synth_CobG-like"/>
</dbReference>
<dbReference type="InterPro" id="IPR005117">
    <property type="entry name" value="NiRdtase/SiRdtase_haem-b_fer"/>
</dbReference>
<dbReference type="EMBL" id="BAAABY010000057">
    <property type="protein sequence ID" value="GAA0496298.1"/>
    <property type="molecule type" value="Genomic_DNA"/>
</dbReference>
<evidence type="ECO:0000313" key="9">
    <source>
        <dbReference type="EMBL" id="GAA0496298.1"/>
    </source>
</evidence>
<dbReference type="RefSeq" id="WP_346099721.1">
    <property type="nucleotide sequence ID" value="NZ_BAAABY010000057.1"/>
</dbReference>
<dbReference type="InterPro" id="IPR045854">
    <property type="entry name" value="NO2/SO3_Rdtase_4Fe4S_sf"/>
</dbReference>
<evidence type="ECO:0000256" key="1">
    <source>
        <dbReference type="ARBA" id="ARBA00022485"/>
    </source>
</evidence>
<gene>
    <name evidence="9" type="ORF">GCM10010361_72160</name>
</gene>
<evidence type="ECO:0000256" key="5">
    <source>
        <dbReference type="ARBA" id="ARBA00023004"/>
    </source>
</evidence>
<dbReference type="InterPro" id="IPR036136">
    <property type="entry name" value="Nit/Sulf_reduc_fer-like_dom_sf"/>
</dbReference>
<evidence type="ECO:0000256" key="6">
    <source>
        <dbReference type="ARBA" id="ARBA00023014"/>
    </source>
</evidence>
<proteinExistence type="predicted"/>
<organism evidence="9 10">
    <name type="scientific">Streptomyces olivaceiscleroticus</name>
    <dbReference type="NCBI Taxonomy" id="68245"/>
    <lineage>
        <taxon>Bacteria</taxon>
        <taxon>Bacillati</taxon>
        <taxon>Actinomycetota</taxon>
        <taxon>Actinomycetes</taxon>
        <taxon>Kitasatosporales</taxon>
        <taxon>Streptomycetaceae</taxon>
        <taxon>Streptomyces</taxon>
    </lineage>
</organism>
<dbReference type="Gene3D" id="3.90.480.10">
    <property type="entry name" value="Sulfite Reductase Hemoprotein,Domain 2"/>
    <property type="match status" value="1"/>
</dbReference>
<keyword evidence="3" id="KW-0479">Metal-binding</keyword>
<sequence length="498" mass="50009">MLAAMPTATNPPPRDEPPIPVRLDACPGTLRLHMADDGALARVRVPGGVLTADQAGALADAALRLGDGSLHLTSRGNVQLRGLDGDCGAALASLLDAAGLLPSHRHERVRNIVASPLSGLDAGHADVRPWLRALDGLLCASEAATALSGRFLFALDDGRGDVAALGADVTLIASGAGPAASSPDEDGALLYVGAADGALRVRGGDAPRAALIAAEAFLYAAAESRSRAWRVRDVPDRAGALLHETARRLDAAGIPCTYTAGTSLPTDAAAPVPGIIGGSDGLRALSVLAPLGTLTAAQWTLLTDVARTDGAGELRLTPWRGVVVPGLCQEAAAARLQGLATAGLITDPASPWHGVGACIGRPGCAKSLADVRADAATALGAGGGLPVYWSGCARRCGHPQGDWVDVVATPEGYEVDGHLVEPEAPRTEGVGDRGAPGGARLRTVVSDAADMNGSSDVNESAGVHPPADSRGPAGGRTSTGLAVAVAAARTTTATTATR</sequence>
<dbReference type="PANTHER" id="PTHR32439">
    <property type="entry name" value="FERREDOXIN--NITRITE REDUCTASE, CHLOROPLASTIC"/>
    <property type="match status" value="1"/>
</dbReference>
<reference evidence="10" key="1">
    <citation type="journal article" date="2019" name="Int. J. Syst. Evol. Microbiol.">
        <title>The Global Catalogue of Microorganisms (GCM) 10K type strain sequencing project: providing services to taxonomists for standard genome sequencing and annotation.</title>
        <authorList>
            <consortium name="The Broad Institute Genomics Platform"/>
            <consortium name="The Broad Institute Genome Sequencing Center for Infectious Disease"/>
            <person name="Wu L."/>
            <person name="Ma J."/>
        </authorList>
    </citation>
    <scope>NUCLEOTIDE SEQUENCE [LARGE SCALE GENOMIC DNA]</scope>
    <source>
        <strain evidence="10">JCM 4805</strain>
    </source>
</reference>
<evidence type="ECO:0000256" key="3">
    <source>
        <dbReference type="ARBA" id="ARBA00022723"/>
    </source>
</evidence>
<feature type="region of interest" description="Disordered" evidence="7">
    <location>
        <begin position="1"/>
        <end position="20"/>
    </location>
</feature>
<dbReference type="SUPFAM" id="SSF55124">
    <property type="entry name" value="Nitrite/Sulfite reductase N-terminal domain-like"/>
    <property type="match status" value="2"/>
</dbReference>
<keyword evidence="6" id="KW-0411">Iron-sulfur</keyword>
<accession>A0ABP3L9T8</accession>
<comment type="caution">
    <text evidence="9">The sequence shown here is derived from an EMBL/GenBank/DDBJ whole genome shotgun (WGS) entry which is preliminary data.</text>
</comment>
<name>A0ABP3L9T8_9ACTN</name>
<keyword evidence="2" id="KW-0349">Heme</keyword>